<protein>
    <submittedName>
        <fullName evidence="4">Alpha/beta fold hydrolase</fullName>
    </submittedName>
</protein>
<keyword evidence="4" id="KW-0378">Hydrolase</keyword>
<sequence>MAGCLCIHGFTGAPYEVEPLAVHLQKKTDWEIIMPTLPGHGEELSLKGILFNEWIQEAEKELQSLLKRHEEVYVIGFSMGGLIAAYLTSKYPVSKLVLLSAAAYYVNPKQFLSDISALVRDWRKGKITDNELFHRYKSKITKTPISATLQFRKLVKYIKPHLANIKVPVLIVQGECDGIVPVKSAHFLFQTVGSSKKELCLLPCSKHHVCHGEDFPRLVEEVDKFLIEKR</sequence>
<feature type="active site" description="Nucleophile" evidence="1">
    <location>
        <position position="78"/>
    </location>
</feature>
<evidence type="ECO:0000256" key="2">
    <source>
        <dbReference type="PIRSR" id="PIRSR017388-2"/>
    </source>
</evidence>
<evidence type="ECO:0000259" key="3">
    <source>
        <dbReference type="Pfam" id="PF12146"/>
    </source>
</evidence>
<feature type="binding site" evidence="2">
    <location>
        <position position="79"/>
    </location>
    <ligand>
        <name>substrate</name>
    </ligand>
</feature>
<proteinExistence type="predicted"/>
<dbReference type="OrthoDB" id="9786110at2"/>
<keyword evidence="5" id="KW-1185">Reference proteome</keyword>
<evidence type="ECO:0000256" key="1">
    <source>
        <dbReference type="PIRSR" id="PIRSR017388-1"/>
    </source>
</evidence>
<feature type="domain" description="Serine aminopeptidase S33" evidence="3">
    <location>
        <begin position="4"/>
        <end position="210"/>
    </location>
</feature>
<feature type="active site" description="Charge relay system" evidence="1">
    <location>
        <position position="207"/>
    </location>
</feature>
<dbReference type="PIRSF" id="PIRSF017388">
    <property type="entry name" value="Esterase_lipase"/>
    <property type="match status" value="1"/>
</dbReference>
<accession>A0A7X2IYQ5</accession>
<dbReference type="AlphaFoldDB" id="A0A7X2IYQ5"/>
<gene>
    <name evidence="4" type="ORF">GJU40_07985</name>
</gene>
<dbReference type="GO" id="GO:0052689">
    <property type="term" value="F:carboxylic ester hydrolase activity"/>
    <property type="evidence" value="ECO:0007669"/>
    <property type="project" value="InterPro"/>
</dbReference>
<comment type="caution">
    <text evidence="4">The sequence shown here is derived from an EMBL/GenBank/DDBJ whole genome shotgun (WGS) entry which is preliminary data.</text>
</comment>
<dbReference type="PANTHER" id="PTHR42886">
    <property type="entry name" value="RE40534P-RELATED"/>
    <property type="match status" value="1"/>
</dbReference>
<organism evidence="4 5">
    <name type="scientific">Metabacillus lacus</name>
    <dbReference type="NCBI Taxonomy" id="1983721"/>
    <lineage>
        <taxon>Bacteria</taxon>
        <taxon>Bacillati</taxon>
        <taxon>Bacillota</taxon>
        <taxon>Bacilli</taxon>
        <taxon>Bacillales</taxon>
        <taxon>Bacillaceae</taxon>
        <taxon>Metabacillus</taxon>
    </lineage>
</organism>
<dbReference type="RefSeq" id="WP_154307235.1">
    <property type="nucleotide sequence ID" value="NZ_WKKI01000011.1"/>
</dbReference>
<dbReference type="InterPro" id="IPR029058">
    <property type="entry name" value="AB_hydrolase_fold"/>
</dbReference>
<dbReference type="EMBL" id="WKKI01000011">
    <property type="protein sequence ID" value="MRX72099.1"/>
    <property type="molecule type" value="Genomic_DNA"/>
</dbReference>
<dbReference type="InterPro" id="IPR022742">
    <property type="entry name" value="Hydrolase_4"/>
</dbReference>
<dbReference type="Gene3D" id="3.40.50.1820">
    <property type="entry name" value="alpha/beta hydrolase"/>
    <property type="match status" value="1"/>
</dbReference>
<name>A0A7X2IYQ5_9BACI</name>
<dbReference type="InterPro" id="IPR012354">
    <property type="entry name" value="Esterase_lipase"/>
</dbReference>
<dbReference type="Proteomes" id="UP000448867">
    <property type="component" value="Unassembled WGS sequence"/>
</dbReference>
<feature type="binding site" evidence="2">
    <location>
        <position position="10"/>
    </location>
    <ligand>
        <name>substrate</name>
    </ligand>
</feature>
<dbReference type="SUPFAM" id="SSF53474">
    <property type="entry name" value="alpha/beta-Hydrolases"/>
    <property type="match status" value="1"/>
</dbReference>
<dbReference type="Pfam" id="PF12146">
    <property type="entry name" value="Hydrolase_4"/>
    <property type="match status" value="1"/>
</dbReference>
<dbReference type="PANTHER" id="PTHR42886:SF29">
    <property type="entry name" value="PUMMELIG, ISOFORM A"/>
    <property type="match status" value="1"/>
</dbReference>
<reference evidence="4 5" key="1">
    <citation type="submission" date="2019-11" db="EMBL/GenBank/DDBJ databases">
        <title>Bacillus lacus genome.</title>
        <authorList>
            <person name="Allen C.J."/>
            <person name="Newman J.D."/>
        </authorList>
    </citation>
    <scope>NUCLEOTIDE SEQUENCE [LARGE SCALE GENOMIC DNA]</scope>
    <source>
        <strain evidence="4 5">KCTC 33946</strain>
    </source>
</reference>
<evidence type="ECO:0000313" key="4">
    <source>
        <dbReference type="EMBL" id="MRX72099.1"/>
    </source>
</evidence>
<evidence type="ECO:0000313" key="5">
    <source>
        <dbReference type="Proteomes" id="UP000448867"/>
    </source>
</evidence>
<feature type="active site" description="Charge relay system" evidence="1">
    <location>
        <position position="177"/>
    </location>
</feature>